<comment type="caution">
    <text evidence="2">The sequence shown here is derived from an EMBL/GenBank/DDBJ whole genome shotgun (WGS) entry which is preliminary data.</text>
</comment>
<dbReference type="Proteomes" id="UP001175097">
    <property type="component" value="Unassembled WGS sequence"/>
</dbReference>
<name>A0ABT8JPV0_9BACL</name>
<sequence>MTRHSFTFDELQELEERIQKKARLELEMERELATVEETIKQKFLSDEIQPKTVNEMLRAQFETHPERRLFSPRLSCQPHEVKL</sequence>
<protein>
    <submittedName>
        <fullName evidence="2">Uncharacterized protein</fullName>
    </submittedName>
</protein>
<dbReference type="EMBL" id="JAROCC010000004">
    <property type="protein sequence ID" value="MDN4607175.1"/>
    <property type="molecule type" value="Genomic_DNA"/>
</dbReference>
<accession>A0ABT8JPV0</accession>
<keyword evidence="1" id="KW-0175">Coiled coil</keyword>
<keyword evidence="3" id="KW-1185">Reference proteome</keyword>
<evidence type="ECO:0000313" key="2">
    <source>
        <dbReference type="EMBL" id="MDN4607175.1"/>
    </source>
</evidence>
<dbReference type="RefSeq" id="WP_301242722.1">
    <property type="nucleotide sequence ID" value="NZ_JAROCC010000004.1"/>
</dbReference>
<proteinExistence type="predicted"/>
<evidence type="ECO:0000256" key="1">
    <source>
        <dbReference type="SAM" id="Coils"/>
    </source>
</evidence>
<evidence type="ECO:0000313" key="3">
    <source>
        <dbReference type="Proteomes" id="UP001175097"/>
    </source>
</evidence>
<gene>
    <name evidence="2" type="ORF">P5G49_06720</name>
</gene>
<reference evidence="2" key="1">
    <citation type="submission" date="2023-03" db="EMBL/GenBank/DDBJ databases">
        <title>MT1 and MT2 Draft Genomes of Novel Species.</title>
        <authorList>
            <person name="Venkateswaran K."/>
        </authorList>
    </citation>
    <scope>NUCLEOTIDE SEQUENCE</scope>
    <source>
        <strain evidence="2">F6_3S_P_2</strain>
    </source>
</reference>
<feature type="coiled-coil region" evidence="1">
    <location>
        <begin position="11"/>
        <end position="41"/>
    </location>
</feature>
<organism evidence="2 3">
    <name type="scientific">Sporosarcina highlanderae</name>
    <dbReference type="NCBI Taxonomy" id="3035916"/>
    <lineage>
        <taxon>Bacteria</taxon>
        <taxon>Bacillati</taxon>
        <taxon>Bacillota</taxon>
        <taxon>Bacilli</taxon>
        <taxon>Bacillales</taxon>
        <taxon>Caryophanaceae</taxon>
        <taxon>Sporosarcina</taxon>
    </lineage>
</organism>